<dbReference type="EMBL" id="MCSB01000013">
    <property type="protein sequence ID" value="PME29327.1"/>
    <property type="molecule type" value="Genomic_DNA"/>
</dbReference>
<sequence length="549" mass="63356">MDNIYKGTFVALEAWTKSHKNEDEIVGDIHFPDDDMIYSGMLDSSLLNKWKVFEFEAEAEIPVSLVRVQKSDDYEYDFEVETVDFEVENKFSTTVTNLVADTKNDNKVKGRVTISQDSKPGIRCYINIDLGTNTFTIPSQKSASDGVHAVVKYNSKREWPFSAIELVGGCVGNLVECPQLTFPKTTHVPDEGFDEVTFQFGTLSICTPLSGQLWHKFKDSLDSYRLRLNIPQHNEFTFPVVYKLWKNEQNRIDLNKAHIRRIFSKQTCVAIETDIEAKAPSTWFRPEGVRYDVSIQHNEMMLHGFRDIENNTSVQFQIEDVWEKKQRETDEGTEIFYNYNNRWRIKHIQPNEQRVLALDGKEFNGEVLFDWSSIGAEHDLDDDHLRRLVPSTQSQCWVTVEAKGVGKVAIQVYPSMLKSHSFIPSGSQVEIKLRVAQRCGFEDINEEGVFEIWCASIYVDIEKRTPSISRTRRLKIESVEKSMSKNNNEMLKIIFSDPTSKSITVKEFSRPLSYLEAMNLIDVTDKYCHVTAFQINDTLHVKRIDLIEM</sequence>
<dbReference type="AlphaFoldDB" id="A0AA45A8S2"/>
<name>A0AA45A8S2_9VIBR</name>
<keyword evidence="2" id="KW-1185">Reference proteome</keyword>
<organism evidence="1 2">
    <name type="scientific">Vibrio lentus</name>
    <dbReference type="NCBI Taxonomy" id="136468"/>
    <lineage>
        <taxon>Bacteria</taxon>
        <taxon>Pseudomonadati</taxon>
        <taxon>Pseudomonadota</taxon>
        <taxon>Gammaproteobacteria</taxon>
        <taxon>Vibrionales</taxon>
        <taxon>Vibrionaceae</taxon>
        <taxon>Vibrio</taxon>
    </lineage>
</organism>
<dbReference type="Proteomes" id="UP000239763">
    <property type="component" value="Unassembled WGS sequence"/>
</dbReference>
<evidence type="ECO:0000313" key="2">
    <source>
        <dbReference type="Proteomes" id="UP000239763"/>
    </source>
</evidence>
<dbReference type="RefSeq" id="WP_102296401.1">
    <property type="nucleotide sequence ID" value="NZ_JAAHTI010000001.1"/>
</dbReference>
<gene>
    <name evidence="1" type="ORF">BCV38_04415</name>
</gene>
<proteinExistence type="predicted"/>
<reference evidence="1 2" key="1">
    <citation type="journal article" date="2018" name="Nature">
        <title>A major lineage of non-tailed dsDNA viruses as unrecognized killers of marine bacteria.</title>
        <authorList>
            <person name="Kauffman K.M."/>
            <person name="Hussain F.A."/>
            <person name="Yang J."/>
            <person name="Arevalo P."/>
            <person name="Brown J.M."/>
            <person name="Chang W.K."/>
            <person name="VanInsberghe D."/>
            <person name="Elsherbini J."/>
            <person name="Sharma R.S."/>
            <person name="Cutler M.B."/>
            <person name="Kelly L."/>
            <person name="Polz M.F."/>
        </authorList>
    </citation>
    <scope>NUCLEOTIDE SEQUENCE [LARGE SCALE GENOMIC DNA]</scope>
    <source>
        <strain evidence="1 2">10N.286.55.E1</strain>
    </source>
</reference>
<protein>
    <submittedName>
        <fullName evidence="1">Uncharacterized protein</fullName>
    </submittedName>
</protein>
<comment type="caution">
    <text evidence="1">The sequence shown here is derived from an EMBL/GenBank/DDBJ whole genome shotgun (WGS) entry which is preliminary data.</text>
</comment>
<accession>A0AA45A8S2</accession>
<evidence type="ECO:0000313" key="1">
    <source>
        <dbReference type="EMBL" id="PME29327.1"/>
    </source>
</evidence>